<gene>
    <name evidence="9" type="ORF">KFL_000250120</name>
</gene>
<dbReference type="Pfam" id="PF13409">
    <property type="entry name" value="GST_N_2"/>
    <property type="match status" value="1"/>
</dbReference>
<evidence type="ECO:0000259" key="7">
    <source>
        <dbReference type="PROSITE" id="PS50404"/>
    </source>
</evidence>
<evidence type="ECO:0000256" key="4">
    <source>
        <dbReference type="ARBA" id="ARBA00023002"/>
    </source>
</evidence>
<keyword evidence="10" id="KW-1185">Reference proteome</keyword>
<dbReference type="InterPro" id="IPR010987">
    <property type="entry name" value="Glutathione-S-Trfase_C-like"/>
</dbReference>
<dbReference type="SUPFAM" id="SSF52833">
    <property type="entry name" value="Thioredoxin-like"/>
    <property type="match status" value="1"/>
</dbReference>
<dbReference type="PANTHER" id="PTHR44420">
    <property type="entry name" value="GLUTATHIONE S-TRANSFERASE DHAR2-RELATED"/>
    <property type="match status" value="1"/>
</dbReference>
<comment type="catalytic activity">
    <reaction evidence="6">
        <text>L-dehydroascorbate + 2 glutathione = glutathione disulfide + L-ascorbate</text>
        <dbReference type="Rhea" id="RHEA:24424"/>
        <dbReference type="ChEBI" id="CHEBI:38290"/>
        <dbReference type="ChEBI" id="CHEBI:57925"/>
        <dbReference type="ChEBI" id="CHEBI:58297"/>
        <dbReference type="ChEBI" id="CHEBI:58539"/>
        <dbReference type="EC" id="1.8.5.1"/>
    </reaction>
</comment>
<dbReference type="InterPro" id="IPR036282">
    <property type="entry name" value="Glutathione-S-Trfase_C_sf"/>
</dbReference>
<keyword evidence="2" id="KW-0216">Detoxification</keyword>
<comment type="similarity">
    <text evidence="5">Belongs to the GST superfamily. DHAR family.</text>
</comment>
<protein>
    <recommendedName>
        <fullName evidence="1">glutathione dehydrogenase (ascorbate)</fullName>
        <ecNumber evidence="1">1.8.5.1</ecNumber>
    </recommendedName>
</protein>
<evidence type="ECO:0000256" key="2">
    <source>
        <dbReference type="ARBA" id="ARBA00022575"/>
    </source>
</evidence>
<dbReference type="CDD" id="cd00570">
    <property type="entry name" value="GST_N_family"/>
    <property type="match status" value="1"/>
</dbReference>
<keyword evidence="3" id="KW-0808">Transferase</keyword>
<dbReference type="GO" id="GO:0016740">
    <property type="term" value="F:transferase activity"/>
    <property type="evidence" value="ECO:0007669"/>
    <property type="project" value="UniProtKB-KW"/>
</dbReference>
<dbReference type="Gene3D" id="1.20.1050.10">
    <property type="match status" value="1"/>
</dbReference>
<dbReference type="OrthoDB" id="1935530at2759"/>
<feature type="domain" description="GST N-terminal" evidence="7">
    <location>
        <begin position="108"/>
        <end position="189"/>
    </location>
</feature>
<dbReference type="InterPro" id="IPR040079">
    <property type="entry name" value="Glutathione_S-Trfase"/>
</dbReference>
<dbReference type="GO" id="GO:0045174">
    <property type="term" value="F:glutathione dehydrogenase (ascorbate) activity"/>
    <property type="evidence" value="ECO:0007669"/>
    <property type="project" value="UniProtKB-EC"/>
</dbReference>
<name>A0A1Y1HKL3_KLENI</name>
<dbReference type="AlphaFoldDB" id="A0A1Y1HKL3"/>
<sequence length="323" mass="36217">MLQSQAASCQSLIGTSCRRIFASRCTSETSSRAFSAAPTRFFNSSAAQKHHSVPRHVDALSASQSSFRGVQFSPLVAIATRRQTAAAQPRAMAPTADLEVFGKAVPFTGQPSARRGDCPFSQRTYLDLEEKKLQYKGTFVQEGENDSKPDWFMKNNPSGLMPVLRDGDQWIQDSDKIFEHLESKFPEPSLKPSDSAKEVGKDIFPKFMGWLQEKDPKAAEKKSDFEAELKSFDQHIKQNGPYIDGDKMTDADLSVSPKLLHARVALKYWYDYEFPAELTAVRDYMHRMEERPSFQKTRPTDDLIIQGWGMKCELKSTPAAAGA</sequence>
<dbReference type="EC" id="1.8.5.1" evidence="1"/>
<dbReference type="STRING" id="105231.A0A1Y1HKL3"/>
<evidence type="ECO:0000313" key="9">
    <source>
        <dbReference type="EMBL" id="GAQ79135.1"/>
    </source>
</evidence>
<evidence type="ECO:0000256" key="5">
    <source>
        <dbReference type="ARBA" id="ARBA00024194"/>
    </source>
</evidence>
<evidence type="ECO:0000313" key="10">
    <source>
        <dbReference type="Proteomes" id="UP000054558"/>
    </source>
</evidence>
<dbReference type="Pfam" id="PF14497">
    <property type="entry name" value="GST_C_3"/>
    <property type="match status" value="1"/>
</dbReference>
<evidence type="ECO:0000256" key="3">
    <source>
        <dbReference type="ARBA" id="ARBA00022679"/>
    </source>
</evidence>
<dbReference type="Gene3D" id="3.40.30.10">
    <property type="entry name" value="Glutaredoxin"/>
    <property type="match status" value="1"/>
</dbReference>
<evidence type="ECO:0000256" key="6">
    <source>
        <dbReference type="ARBA" id="ARBA00049544"/>
    </source>
</evidence>
<evidence type="ECO:0000259" key="8">
    <source>
        <dbReference type="PROSITE" id="PS50405"/>
    </source>
</evidence>
<dbReference type="SFLD" id="SFLDG00358">
    <property type="entry name" value="Main_(cytGST)"/>
    <property type="match status" value="1"/>
</dbReference>
<accession>A0A1Y1HKL3</accession>
<organism evidence="9 10">
    <name type="scientific">Klebsormidium nitens</name>
    <name type="common">Green alga</name>
    <name type="synonym">Ulothrix nitens</name>
    <dbReference type="NCBI Taxonomy" id="105231"/>
    <lineage>
        <taxon>Eukaryota</taxon>
        <taxon>Viridiplantae</taxon>
        <taxon>Streptophyta</taxon>
        <taxon>Klebsormidiophyceae</taxon>
        <taxon>Klebsormidiales</taxon>
        <taxon>Klebsormidiaceae</taxon>
        <taxon>Klebsormidium</taxon>
    </lineage>
</organism>
<dbReference type="SUPFAM" id="SSF47616">
    <property type="entry name" value="GST C-terminal domain-like"/>
    <property type="match status" value="1"/>
</dbReference>
<dbReference type="EMBL" id="DF236974">
    <property type="protein sequence ID" value="GAQ79135.1"/>
    <property type="molecule type" value="Genomic_DNA"/>
</dbReference>
<dbReference type="GO" id="GO:0033355">
    <property type="term" value="P:ascorbate glutathione cycle"/>
    <property type="evidence" value="ECO:0007669"/>
    <property type="project" value="InterPro"/>
</dbReference>
<dbReference type="PANTHER" id="PTHR44420:SF5">
    <property type="entry name" value="GLUTATHIONE DEHYDROGENASE (ASCORBATE)"/>
    <property type="match status" value="1"/>
</dbReference>
<proteinExistence type="inferred from homology"/>
<dbReference type="InterPro" id="IPR044627">
    <property type="entry name" value="DHAR1/2/3/4"/>
</dbReference>
<keyword evidence="4" id="KW-0560">Oxidoreductase</keyword>
<dbReference type="Proteomes" id="UP000054558">
    <property type="component" value="Unassembled WGS sequence"/>
</dbReference>
<dbReference type="InterPro" id="IPR004046">
    <property type="entry name" value="GST_C"/>
</dbReference>
<dbReference type="PROSITE" id="PS50405">
    <property type="entry name" value="GST_CTER"/>
    <property type="match status" value="1"/>
</dbReference>
<feature type="domain" description="GST C-terminal" evidence="8">
    <location>
        <begin position="168"/>
        <end position="319"/>
    </location>
</feature>
<evidence type="ECO:0000256" key="1">
    <source>
        <dbReference type="ARBA" id="ARBA00012436"/>
    </source>
</evidence>
<dbReference type="SFLD" id="SFLDS00019">
    <property type="entry name" value="Glutathione_Transferase_(cytos"/>
    <property type="match status" value="1"/>
</dbReference>
<dbReference type="InterPro" id="IPR036249">
    <property type="entry name" value="Thioredoxin-like_sf"/>
</dbReference>
<dbReference type="PROSITE" id="PS50404">
    <property type="entry name" value="GST_NTER"/>
    <property type="match status" value="1"/>
</dbReference>
<reference evidence="9 10" key="1">
    <citation type="journal article" date="2014" name="Nat. Commun.">
        <title>Klebsormidium flaccidum genome reveals primary factors for plant terrestrial adaptation.</title>
        <authorList>
            <person name="Hori K."/>
            <person name="Maruyama F."/>
            <person name="Fujisawa T."/>
            <person name="Togashi T."/>
            <person name="Yamamoto N."/>
            <person name="Seo M."/>
            <person name="Sato S."/>
            <person name="Yamada T."/>
            <person name="Mori H."/>
            <person name="Tajima N."/>
            <person name="Moriyama T."/>
            <person name="Ikeuchi M."/>
            <person name="Watanabe M."/>
            <person name="Wada H."/>
            <person name="Kobayashi K."/>
            <person name="Saito M."/>
            <person name="Masuda T."/>
            <person name="Sasaki-Sekimoto Y."/>
            <person name="Mashiguchi K."/>
            <person name="Awai K."/>
            <person name="Shimojima M."/>
            <person name="Masuda S."/>
            <person name="Iwai M."/>
            <person name="Nobusawa T."/>
            <person name="Narise T."/>
            <person name="Kondo S."/>
            <person name="Saito H."/>
            <person name="Sato R."/>
            <person name="Murakawa M."/>
            <person name="Ihara Y."/>
            <person name="Oshima-Yamada Y."/>
            <person name="Ohtaka K."/>
            <person name="Satoh M."/>
            <person name="Sonobe K."/>
            <person name="Ishii M."/>
            <person name="Ohtani R."/>
            <person name="Kanamori-Sato M."/>
            <person name="Honoki R."/>
            <person name="Miyazaki D."/>
            <person name="Mochizuki H."/>
            <person name="Umetsu J."/>
            <person name="Higashi K."/>
            <person name="Shibata D."/>
            <person name="Kamiya Y."/>
            <person name="Sato N."/>
            <person name="Nakamura Y."/>
            <person name="Tabata S."/>
            <person name="Ida S."/>
            <person name="Kurokawa K."/>
            <person name="Ohta H."/>
        </authorList>
    </citation>
    <scope>NUCLEOTIDE SEQUENCE [LARGE SCALE GENOMIC DNA]</scope>
    <source>
        <strain evidence="9 10">NIES-2285</strain>
    </source>
</reference>
<dbReference type="OMA" id="MIIEGWQ"/>
<dbReference type="InterPro" id="IPR004045">
    <property type="entry name" value="Glutathione_S-Trfase_N"/>
</dbReference>